<dbReference type="InterPro" id="IPR021428">
    <property type="entry name" value="DUF3078"/>
</dbReference>
<protein>
    <submittedName>
        <fullName evidence="2">DUF3078 domain-containing protein</fullName>
    </submittedName>
</protein>
<dbReference type="Proteomes" id="UP000823598">
    <property type="component" value="Unassembled WGS sequence"/>
</dbReference>
<dbReference type="Pfam" id="PF11276">
    <property type="entry name" value="DUF3078"/>
    <property type="match status" value="1"/>
</dbReference>
<evidence type="ECO:0000256" key="1">
    <source>
        <dbReference type="SAM" id="SignalP"/>
    </source>
</evidence>
<feature type="chain" id="PRO_5038715666" evidence="1">
    <location>
        <begin position="20"/>
        <end position="468"/>
    </location>
</feature>
<sequence length="468" mass="54096">MRHHLLLIAALIISSLAEAQNVETIDSMANTTTAPQQERAMAKSFNKNSLSLKKGKQEVLVATDNLQNLIAEADSLSRLYYDYNPEKLMYLPIVFFKYQDIDDKSLTIDTLSLKQHTDSARLEIDKRWLDQAIWDNWFENYHINRIIVNQPWLVPYNIADMPEPPKTYVIKPDPKKNKLIIKEFDVELPKKVKSNDIKTYNWIHQFDASLQFSQAYLSENWYQGGNNNLNMIANAIYNLKLNQAKHPNKLFELTAQYKLGINSAPDDTLRDYSITEDLFQINAKFGLQATKKFYYSMTMQFRTQLLQNFSTNTYDLAASFLTPGELNAGIGMTYSTTNDRSTFSFDASLSPLSYNMKICRAIHKMDPTSYGIDAGKRLGHEIGSSGECKLSWTPHPSVTISSRLFVFSNYSYLQGDLETTLNFSINKFLSTQIYAHLRYDDSAPINMDWRYWQFKETLSFGLQYQFRM</sequence>
<evidence type="ECO:0000313" key="2">
    <source>
        <dbReference type="EMBL" id="MBO8476992.1"/>
    </source>
</evidence>
<comment type="caution">
    <text evidence="2">The sequence shown here is derived from an EMBL/GenBank/DDBJ whole genome shotgun (WGS) entry which is preliminary data.</text>
</comment>
<reference evidence="2" key="2">
    <citation type="journal article" date="2021" name="PeerJ">
        <title>Extensive microbial diversity within the chicken gut microbiome revealed by metagenomics and culture.</title>
        <authorList>
            <person name="Gilroy R."/>
            <person name="Ravi A."/>
            <person name="Getino M."/>
            <person name="Pursley I."/>
            <person name="Horton D.L."/>
            <person name="Alikhan N.F."/>
            <person name="Baker D."/>
            <person name="Gharbi K."/>
            <person name="Hall N."/>
            <person name="Watson M."/>
            <person name="Adriaenssens E.M."/>
            <person name="Foster-Nyarko E."/>
            <person name="Jarju S."/>
            <person name="Secka A."/>
            <person name="Antonio M."/>
            <person name="Oren A."/>
            <person name="Chaudhuri R.R."/>
            <person name="La Ragione R."/>
            <person name="Hildebrand F."/>
            <person name="Pallen M.J."/>
        </authorList>
    </citation>
    <scope>NUCLEOTIDE SEQUENCE</scope>
    <source>
        <strain evidence="2">6919</strain>
    </source>
</reference>
<organism evidence="2 3">
    <name type="scientific">Candidatus Limisoma faecipullorum</name>
    <dbReference type="NCBI Taxonomy" id="2840854"/>
    <lineage>
        <taxon>Bacteria</taxon>
        <taxon>Pseudomonadati</taxon>
        <taxon>Bacteroidota</taxon>
        <taxon>Bacteroidia</taxon>
        <taxon>Bacteroidales</taxon>
        <taxon>Candidatus Limisoma</taxon>
    </lineage>
</organism>
<proteinExistence type="predicted"/>
<dbReference type="EMBL" id="JADIMC010000097">
    <property type="protein sequence ID" value="MBO8476992.1"/>
    <property type="molecule type" value="Genomic_DNA"/>
</dbReference>
<keyword evidence="1" id="KW-0732">Signal</keyword>
<reference evidence="2" key="1">
    <citation type="submission" date="2020-10" db="EMBL/GenBank/DDBJ databases">
        <authorList>
            <person name="Gilroy R."/>
        </authorList>
    </citation>
    <scope>NUCLEOTIDE SEQUENCE</scope>
    <source>
        <strain evidence="2">6919</strain>
    </source>
</reference>
<dbReference type="AlphaFoldDB" id="A0A9D9IQR2"/>
<evidence type="ECO:0000313" key="3">
    <source>
        <dbReference type="Proteomes" id="UP000823598"/>
    </source>
</evidence>
<name>A0A9D9IQR2_9BACT</name>
<gene>
    <name evidence="2" type="ORF">IAB88_08370</name>
</gene>
<feature type="signal peptide" evidence="1">
    <location>
        <begin position="1"/>
        <end position="19"/>
    </location>
</feature>
<accession>A0A9D9IQR2</accession>